<dbReference type="Gene3D" id="3.30.565.10">
    <property type="entry name" value="Histidine kinase-like ATPase, C-terminal domain"/>
    <property type="match status" value="1"/>
</dbReference>
<dbReference type="InterPro" id="IPR036097">
    <property type="entry name" value="HisK_dim/P_sf"/>
</dbReference>
<dbReference type="CDD" id="cd00082">
    <property type="entry name" value="HisKA"/>
    <property type="match status" value="1"/>
</dbReference>
<dbReference type="Proteomes" id="UP000765160">
    <property type="component" value="Unassembled WGS sequence"/>
</dbReference>
<feature type="coiled-coil region" evidence="6">
    <location>
        <begin position="122"/>
        <end position="156"/>
    </location>
</feature>
<dbReference type="GO" id="GO:0016301">
    <property type="term" value="F:kinase activity"/>
    <property type="evidence" value="ECO:0007669"/>
    <property type="project" value="UniProtKB-KW"/>
</dbReference>
<evidence type="ECO:0000256" key="3">
    <source>
        <dbReference type="ARBA" id="ARBA00022679"/>
    </source>
</evidence>
<dbReference type="PROSITE" id="PS50109">
    <property type="entry name" value="HIS_KIN"/>
    <property type="match status" value="1"/>
</dbReference>
<organism evidence="8 9">
    <name type="scientific">Falsiroseomonas frigidaquae</name>
    <dbReference type="NCBI Taxonomy" id="487318"/>
    <lineage>
        <taxon>Bacteria</taxon>
        <taxon>Pseudomonadati</taxon>
        <taxon>Pseudomonadota</taxon>
        <taxon>Alphaproteobacteria</taxon>
        <taxon>Acetobacterales</taxon>
        <taxon>Roseomonadaceae</taxon>
        <taxon>Falsiroseomonas</taxon>
    </lineage>
</organism>
<keyword evidence="6" id="KW-0175">Coiled coil</keyword>
<dbReference type="Gene3D" id="1.10.287.130">
    <property type="match status" value="1"/>
</dbReference>
<evidence type="ECO:0000259" key="7">
    <source>
        <dbReference type="PROSITE" id="PS50109"/>
    </source>
</evidence>
<name>A0ABX1F2E9_9PROT</name>
<dbReference type="SUPFAM" id="SSF55785">
    <property type="entry name" value="PYP-like sensor domain (PAS domain)"/>
    <property type="match status" value="1"/>
</dbReference>
<dbReference type="PANTHER" id="PTHR43711:SF26">
    <property type="entry name" value="SENSOR HISTIDINE KINASE RCSC"/>
    <property type="match status" value="1"/>
</dbReference>
<dbReference type="InterPro" id="IPR005467">
    <property type="entry name" value="His_kinase_dom"/>
</dbReference>
<dbReference type="InterPro" id="IPR050736">
    <property type="entry name" value="Sensor_HK_Regulatory"/>
</dbReference>
<reference evidence="8 9" key="1">
    <citation type="submission" date="2020-03" db="EMBL/GenBank/DDBJ databases">
        <title>Roseomonas selenitidurans sp. nov. isolated from soil.</title>
        <authorList>
            <person name="Liu H."/>
        </authorList>
    </citation>
    <scope>NUCLEOTIDE SEQUENCE [LARGE SCALE GENOMIC DNA]</scope>
    <source>
        <strain evidence="8 9">JCM 15073</strain>
    </source>
</reference>
<gene>
    <name evidence="8" type="ORF">HB662_17300</name>
</gene>
<evidence type="ECO:0000256" key="2">
    <source>
        <dbReference type="ARBA" id="ARBA00012438"/>
    </source>
</evidence>
<dbReference type="InterPro" id="IPR003594">
    <property type="entry name" value="HATPase_dom"/>
</dbReference>
<evidence type="ECO:0000256" key="6">
    <source>
        <dbReference type="SAM" id="Coils"/>
    </source>
</evidence>
<feature type="domain" description="Histidine kinase" evidence="7">
    <location>
        <begin position="163"/>
        <end position="382"/>
    </location>
</feature>
<dbReference type="SMART" id="SM00388">
    <property type="entry name" value="HisKA"/>
    <property type="match status" value="1"/>
</dbReference>
<dbReference type="SUPFAM" id="SSF47384">
    <property type="entry name" value="Homodimeric domain of signal transducing histidine kinase"/>
    <property type="match status" value="1"/>
</dbReference>
<dbReference type="PANTHER" id="PTHR43711">
    <property type="entry name" value="TWO-COMPONENT HISTIDINE KINASE"/>
    <property type="match status" value="1"/>
</dbReference>
<protein>
    <recommendedName>
        <fullName evidence="2">histidine kinase</fullName>
        <ecNumber evidence="2">2.7.13.3</ecNumber>
    </recommendedName>
</protein>
<evidence type="ECO:0000256" key="4">
    <source>
        <dbReference type="ARBA" id="ARBA00022777"/>
    </source>
</evidence>
<dbReference type="Pfam" id="PF02518">
    <property type="entry name" value="HATPase_c"/>
    <property type="match status" value="1"/>
</dbReference>
<dbReference type="Pfam" id="PF00512">
    <property type="entry name" value="HisKA"/>
    <property type="match status" value="1"/>
</dbReference>
<accession>A0ABX1F2E9</accession>
<comment type="catalytic activity">
    <reaction evidence="1">
        <text>ATP + protein L-histidine = ADP + protein N-phospho-L-histidine.</text>
        <dbReference type="EC" id="2.7.13.3"/>
    </reaction>
</comment>
<keyword evidence="4 8" id="KW-0418">Kinase</keyword>
<dbReference type="InterPro" id="IPR035965">
    <property type="entry name" value="PAS-like_dom_sf"/>
</dbReference>
<keyword evidence="5" id="KW-0902">Two-component regulatory system</keyword>
<keyword evidence="9" id="KW-1185">Reference proteome</keyword>
<dbReference type="InterPro" id="IPR003661">
    <property type="entry name" value="HisK_dim/P_dom"/>
</dbReference>
<dbReference type="InterPro" id="IPR036890">
    <property type="entry name" value="HATPase_C_sf"/>
</dbReference>
<keyword evidence="3" id="KW-0808">Transferase</keyword>
<dbReference type="SUPFAM" id="SSF55874">
    <property type="entry name" value="ATPase domain of HSP90 chaperone/DNA topoisomerase II/histidine kinase"/>
    <property type="match status" value="1"/>
</dbReference>
<evidence type="ECO:0000313" key="9">
    <source>
        <dbReference type="Proteomes" id="UP000765160"/>
    </source>
</evidence>
<proteinExistence type="predicted"/>
<dbReference type="Gene3D" id="3.30.450.20">
    <property type="entry name" value="PAS domain"/>
    <property type="match status" value="1"/>
</dbReference>
<comment type="caution">
    <text evidence="8">The sequence shown here is derived from an EMBL/GenBank/DDBJ whole genome shotgun (WGS) entry which is preliminary data.</text>
</comment>
<sequence>MPQAALAESIEDFYEDAPCGYVSWRIQDGAMVRANRTLQRWIGKPRTGLLAGRFRDLLTPPGRIMHETRHAPRLRAGGAVEAVALELACAAGQRLPVLAHSQLLAEGGDALVRTSLFDATVYRRYEQGLVTARQRAEQAEAEARRAQARAEAAAQAKAGFLAAMNHEFRTPIGIVSGFAGLLRRDAEAGGGGSARLDWLRDMDEAAEHLLSLLEDATLFARLDGGTHSLPVRPMALGRMAQAAIALAGPVMERQRVRAFAPEVDHAPSLRADPALVAEALACGLREIARRATPGMSIQIECVAEDGLYSIRLICPGLEMTEAALADLRAPLAPTAWLGRGLEGSGLGIAAAQRIAELHCGRLRIETAPQGGLLLALELPLEA</sequence>
<evidence type="ECO:0000256" key="1">
    <source>
        <dbReference type="ARBA" id="ARBA00000085"/>
    </source>
</evidence>
<evidence type="ECO:0000313" key="8">
    <source>
        <dbReference type="EMBL" id="NKE46541.1"/>
    </source>
</evidence>
<dbReference type="EC" id="2.7.13.3" evidence="2"/>
<evidence type="ECO:0000256" key="5">
    <source>
        <dbReference type="ARBA" id="ARBA00023012"/>
    </source>
</evidence>
<dbReference type="EMBL" id="JAAVTX010000005">
    <property type="protein sequence ID" value="NKE46541.1"/>
    <property type="molecule type" value="Genomic_DNA"/>
</dbReference>